<keyword evidence="11" id="KW-1185">Reference proteome</keyword>
<evidence type="ECO:0000256" key="1">
    <source>
        <dbReference type="ARBA" id="ARBA00022630"/>
    </source>
</evidence>
<evidence type="ECO:0000256" key="4">
    <source>
        <dbReference type="ARBA" id="ARBA00022827"/>
    </source>
</evidence>
<dbReference type="AlphaFoldDB" id="A0A0B1S7W0"/>
<feature type="non-terminal residue" evidence="10">
    <location>
        <position position="370"/>
    </location>
</feature>
<keyword evidence="3" id="KW-0479">Metal-binding</keyword>
<evidence type="ECO:0000256" key="7">
    <source>
        <dbReference type="ARBA" id="ARBA00023014"/>
    </source>
</evidence>
<dbReference type="InterPro" id="IPR012675">
    <property type="entry name" value="Beta-grasp_dom_sf"/>
</dbReference>
<dbReference type="InterPro" id="IPR016167">
    <property type="entry name" value="FAD-bd_PCMH_sub1"/>
</dbReference>
<organism evidence="10 11">
    <name type="scientific">Oesophagostomum dentatum</name>
    <name type="common">Nodular worm</name>
    <dbReference type="NCBI Taxonomy" id="61180"/>
    <lineage>
        <taxon>Eukaryota</taxon>
        <taxon>Metazoa</taxon>
        <taxon>Ecdysozoa</taxon>
        <taxon>Nematoda</taxon>
        <taxon>Chromadorea</taxon>
        <taxon>Rhabditida</taxon>
        <taxon>Rhabditina</taxon>
        <taxon>Rhabditomorpha</taxon>
        <taxon>Strongyloidea</taxon>
        <taxon>Strongylidae</taxon>
        <taxon>Oesophagostomum</taxon>
    </lineage>
</organism>
<dbReference type="PROSITE" id="PS51387">
    <property type="entry name" value="FAD_PCMH"/>
    <property type="match status" value="1"/>
</dbReference>
<dbReference type="GO" id="GO:0016491">
    <property type="term" value="F:oxidoreductase activity"/>
    <property type="evidence" value="ECO:0007669"/>
    <property type="project" value="UniProtKB-KW"/>
</dbReference>
<dbReference type="Pfam" id="PF00111">
    <property type="entry name" value="Fer2"/>
    <property type="match status" value="1"/>
</dbReference>
<dbReference type="InterPro" id="IPR036010">
    <property type="entry name" value="2Fe-2S_ferredoxin-like_sf"/>
</dbReference>
<evidence type="ECO:0000256" key="6">
    <source>
        <dbReference type="ARBA" id="ARBA00023004"/>
    </source>
</evidence>
<dbReference type="FunFam" id="3.10.20.30:FF:000015">
    <property type="entry name" value="Aldehyde oxidase 1"/>
    <property type="match status" value="1"/>
</dbReference>
<evidence type="ECO:0000259" key="8">
    <source>
        <dbReference type="PROSITE" id="PS51085"/>
    </source>
</evidence>
<dbReference type="InterPro" id="IPR036884">
    <property type="entry name" value="2Fe-2S-bd_dom_sf"/>
</dbReference>
<dbReference type="InterPro" id="IPR016166">
    <property type="entry name" value="FAD-bd_PCMH"/>
</dbReference>
<sequence>MTRKEKTDDISSYDYNTLIFFVNGKRIEENKVDPKTPLAVYLRDYLHLTGTKIGCNEGGCGACTVMISEISLRDNQIRHYSANACLMPICGVFGKAVTTVEGLGSVVSKRLHPVQERLAMTHGTQCGFCSPGFVMAMYALLRNSPSPTKAEINEALQGNLCRCTGYRPILEAFYSFSVKSDGQIKVSEDNGCPMGEQCCKVKKATVCKKEEAETSQESNGVINGVIEETGAGARSDKAYRQEKLKLTDLSQSAAYDPSQELIFPPEIKVKSLHHSSFAYAHDETMWFQPNKYSDLLELKRLHPDARIIAGNSEVAVELKFQFIKMKTAINPRQVPELHEVRLNRNGAYVGSGLSLTEMNDYLTRFIAELP</sequence>
<accession>A0A0B1S7W0</accession>
<evidence type="ECO:0000256" key="3">
    <source>
        <dbReference type="ARBA" id="ARBA00022723"/>
    </source>
</evidence>
<dbReference type="Proteomes" id="UP000053660">
    <property type="component" value="Unassembled WGS sequence"/>
</dbReference>
<dbReference type="InterPro" id="IPR002888">
    <property type="entry name" value="2Fe-2S-bd"/>
</dbReference>
<evidence type="ECO:0000313" key="10">
    <source>
        <dbReference type="EMBL" id="KHJ79305.1"/>
    </source>
</evidence>
<dbReference type="PANTHER" id="PTHR45444:SF3">
    <property type="entry name" value="XANTHINE DEHYDROGENASE"/>
    <property type="match status" value="1"/>
</dbReference>
<feature type="domain" description="2Fe-2S ferredoxin-type" evidence="8">
    <location>
        <begin position="16"/>
        <end position="103"/>
    </location>
</feature>
<keyword evidence="2" id="KW-0001">2Fe-2S</keyword>
<dbReference type="InterPro" id="IPR036318">
    <property type="entry name" value="FAD-bd_PCMH-like_sf"/>
</dbReference>
<name>A0A0B1S7W0_OESDE</name>
<dbReference type="CDD" id="cd00207">
    <property type="entry name" value="fer2"/>
    <property type="match status" value="1"/>
</dbReference>
<dbReference type="GO" id="GO:0005506">
    <property type="term" value="F:iron ion binding"/>
    <property type="evidence" value="ECO:0007669"/>
    <property type="project" value="InterPro"/>
</dbReference>
<dbReference type="OrthoDB" id="8300278at2759"/>
<dbReference type="InterPro" id="IPR002346">
    <property type="entry name" value="Mopterin_DH_FAD-bd"/>
</dbReference>
<reference evidence="10 11" key="1">
    <citation type="submission" date="2014-03" db="EMBL/GenBank/DDBJ databases">
        <title>Draft genome of the hookworm Oesophagostomum dentatum.</title>
        <authorList>
            <person name="Mitreva M."/>
        </authorList>
    </citation>
    <scope>NUCLEOTIDE SEQUENCE [LARGE SCALE GENOMIC DNA]</scope>
    <source>
        <strain evidence="10 11">OD-Hann</strain>
    </source>
</reference>
<dbReference type="Gene3D" id="1.10.150.120">
    <property type="entry name" value="[2Fe-2S]-binding domain"/>
    <property type="match status" value="1"/>
</dbReference>
<evidence type="ECO:0000256" key="5">
    <source>
        <dbReference type="ARBA" id="ARBA00023002"/>
    </source>
</evidence>
<proteinExistence type="predicted"/>
<evidence type="ECO:0000259" key="9">
    <source>
        <dbReference type="PROSITE" id="PS51387"/>
    </source>
</evidence>
<dbReference type="SUPFAM" id="SSF47741">
    <property type="entry name" value="CO dehydrogenase ISP C-domain like"/>
    <property type="match status" value="1"/>
</dbReference>
<dbReference type="GO" id="GO:0051537">
    <property type="term" value="F:2 iron, 2 sulfur cluster binding"/>
    <property type="evidence" value="ECO:0007669"/>
    <property type="project" value="UniProtKB-KW"/>
</dbReference>
<dbReference type="Gene3D" id="3.10.20.30">
    <property type="match status" value="1"/>
</dbReference>
<evidence type="ECO:0000256" key="2">
    <source>
        <dbReference type="ARBA" id="ARBA00022714"/>
    </source>
</evidence>
<dbReference type="PROSITE" id="PS00197">
    <property type="entry name" value="2FE2S_FER_1"/>
    <property type="match status" value="1"/>
</dbReference>
<dbReference type="Pfam" id="PF01799">
    <property type="entry name" value="Fer2_2"/>
    <property type="match status" value="1"/>
</dbReference>
<dbReference type="SUPFAM" id="SSF54292">
    <property type="entry name" value="2Fe-2S ferredoxin-like"/>
    <property type="match status" value="1"/>
</dbReference>
<feature type="domain" description="FAD-binding PCMH-type" evidence="9">
    <location>
        <begin position="279"/>
        <end position="370"/>
    </location>
</feature>
<dbReference type="InterPro" id="IPR001041">
    <property type="entry name" value="2Fe-2S_ferredoxin-type"/>
</dbReference>
<keyword evidence="6" id="KW-0408">Iron</keyword>
<dbReference type="Gene3D" id="3.30.43.10">
    <property type="entry name" value="Uridine Diphospho-n-acetylenolpyruvylglucosamine Reductase, domain 2"/>
    <property type="match status" value="1"/>
</dbReference>
<dbReference type="GO" id="GO:0071949">
    <property type="term" value="F:FAD binding"/>
    <property type="evidence" value="ECO:0007669"/>
    <property type="project" value="InterPro"/>
</dbReference>
<keyword evidence="1" id="KW-0285">Flavoprotein</keyword>
<evidence type="ECO:0000313" key="11">
    <source>
        <dbReference type="Proteomes" id="UP000053660"/>
    </source>
</evidence>
<dbReference type="SUPFAM" id="SSF56176">
    <property type="entry name" value="FAD-binding/transporter-associated domain-like"/>
    <property type="match status" value="1"/>
</dbReference>
<dbReference type="InterPro" id="IPR016208">
    <property type="entry name" value="Ald_Oxase/xanthine_DH-like"/>
</dbReference>
<gene>
    <name evidence="10" type="ORF">OESDEN_21052</name>
</gene>
<dbReference type="InterPro" id="IPR006058">
    <property type="entry name" value="2Fe2S_fd_BS"/>
</dbReference>
<dbReference type="PANTHER" id="PTHR45444">
    <property type="entry name" value="XANTHINE DEHYDROGENASE"/>
    <property type="match status" value="1"/>
</dbReference>
<protein>
    <submittedName>
        <fullName evidence="10">2Fe-2S iron-sulfur cluster-binding domain protein</fullName>
    </submittedName>
</protein>
<dbReference type="EMBL" id="KN605713">
    <property type="protein sequence ID" value="KHJ79305.1"/>
    <property type="molecule type" value="Genomic_DNA"/>
</dbReference>
<keyword evidence="4" id="KW-0274">FAD</keyword>
<dbReference type="PROSITE" id="PS51085">
    <property type="entry name" value="2FE2S_FER_2"/>
    <property type="match status" value="1"/>
</dbReference>
<keyword evidence="7" id="KW-0411">Iron-sulfur</keyword>
<dbReference type="Pfam" id="PF00941">
    <property type="entry name" value="FAD_binding_5"/>
    <property type="match status" value="1"/>
</dbReference>
<keyword evidence="5" id="KW-0560">Oxidoreductase</keyword>